<organism evidence="1 2">
    <name type="scientific">Letharia columbiana</name>
    <dbReference type="NCBI Taxonomy" id="112416"/>
    <lineage>
        <taxon>Eukaryota</taxon>
        <taxon>Fungi</taxon>
        <taxon>Dikarya</taxon>
        <taxon>Ascomycota</taxon>
        <taxon>Pezizomycotina</taxon>
        <taxon>Lecanoromycetes</taxon>
        <taxon>OSLEUM clade</taxon>
        <taxon>Lecanoromycetidae</taxon>
        <taxon>Lecanorales</taxon>
        <taxon>Lecanorineae</taxon>
        <taxon>Parmeliaceae</taxon>
        <taxon>Letharia</taxon>
    </lineage>
</organism>
<gene>
    <name evidence="1" type="ORF">HO173_006786</name>
</gene>
<dbReference type="EMBL" id="JACCJC010000026">
    <property type="protein sequence ID" value="KAF6235157.1"/>
    <property type="molecule type" value="Genomic_DNA"/>
</dbReference>
<keyword evidence="2" id="KW-1185">Reference proteome</keyword>
<sequence length="286" mass="31681">MLTHRPVWKAFETLAVRYSQVRTHSWPKQGPSPLTVDQVTYIFLAKILTTFPIVFVDYGLENPDAKGFHTRRPWDGNFEPGHQQISINGKRTDHMSIAFGKASQTNNHHPFQAFLFMTANTLLHELGHVFVTYLTKGQSASPPQVNAVTEGVQGGEGEAGLALESLIFGGTIAYFQEPVSGTPDDQCGTAFLKKPSGAWHRILPKTIHDVASMQFKFPYDHDVRSTEPGQLRALGHGLAPPSYTDPLERSEVRYLLERHLPLLWSALHCAPCDSTLRAPVAGGKES</sequence>
<dbReference type="OrthoDB" id="5290015at2759"/>
<dbReference type="Proteomes" id="UP000578531">
    <property type="component" value="Unassembled WGS sequence"/>
</dbReference>
<dbReference type="AlphaFoldDB" id="A0A8H6FUR0"/>
<proteinExistence type="predicted"/>
<accession>A0A8H6FUR0</accession>
<evidence type="ECO:0000313" key="1">
    <source>
        <dbReference type="EMBL" id="KAF6235157.1"/>
    </source>
</evidence>
<dbReference type="GeneID" id="59288444"/>
<name>A0A8H6FUR0_9LECA</name>
<evidence type="ECO:0000313" key="2">
    <source>
        <dbReference type="Proteomes" id="UP000578531"/>
    </source>
</evidence>
<reference evidence="1 2" key="1">
    <citation type="journal article" date="2020" name="Genomics">
        <title>Complete, high-quality genomes from long-read metagenomic sequencing of two wolf lichen thalli reveals enigmatic genome architecture.</title>
        <authorList>
            <person name="McKenzie S.K."/>
            <person name="Walston R.F."/>
            <person name="Allen J.L."/>
        </authorList>
    </citation>
    <scope>NUCLEOTIDE SEQUENCE [LARGE SCALE GENOMIC DNA]</scope>
    <source>
        <strain evidence="1">WasteWater2</strain>
    </source>
</reference>
<comment type="caution">
    <text evidence="1">The sequence shown here is derived from an EMBL/GenBank/DDBJ whole genome shotgun (WGS) entry which is preliminary data.</text>
</comment>
<dbReference type="RefSeq" id="XP_037164535.1">
    <property type="nucleotide sequence ID" value="XM_037308692.1"/>
</dbReference>
<protein>
    <submittedName>
        <fullName evidence="1">Uncharacterized protein</fullName>
    </submittedName>
</protein>